<keyword evidence="5" id="KW-0813">Transport</keyword>
<dbReference type="GO" id="GO:0009279">
    <property type="term" value="C:cell outer membrane"/>
    <property type="evidence" value="ECO:0007669"/>
    <property type="project" value="UniProtKB-SubCell"/>
</dbReference>
<dbReference type="Proteomes" id="UP000697998">
    <property type="component" value="Unassembled WGS sequence"/>
</dbReference>
<evidence type="ECO:0000256" key="12">
    <source>
        <dbReference type="ARBA" id="ARBA00023288"/>
    </source>
</evidence>
<dbReference type="InterPro" id="IPR004565">
    <property type="entry name" value="OM_lipoprot_LolB"/>
</dbReference>
<name>A0A935PW06_9PROT</name>
<evidence type="ECO:0000256" key="13">
    <source>
        <dbReference type="SAM" id="SignalP"/>
    </source>
</evidence>
<feature type="signal peptide" evidence="13">
    <location>
        <begin position="1"/>
        <end position="20"/>
    </location>
</feature>
<dbReference type="NCBIfam" id="TIGR00548">
    <property type="entry name" value="lolB"/>
    <property type="match status" value="1"/>
</dbReference>
<gene>
    <name evidence="14" type="primary">lolB</name>
    <name evidence="14" type="ORF">IPJ27_01765</name>
</gene>
<dbReference type="AlphaFoldDB" id="A0A935PW06"/>
<keyword evidence="11" id="KW-0998">Cell outer membrane</keyword>
<evidence type="ECO:0000256" key="8">
    <source>
        <dbReference type="ARBA" id="ARBA00023136"/>
    </source>
</evidence>
<keyword evidence="7" id="KW-0653">Protein transport</keyword>
<evidence type="ECO:0000256" key="9">
    <source>
        <dbReference type="ARBA" id="ARBA00023139"/>
    </source>
</evidence>
<keyword evidence="9" id="KW-0564">Palmitate</keyword>
<sequence>MKRHRSRLYLVGVLLLTACATPPPPASIPMPIAAERNGLDAFVLGGRFSIRHDGKSYVGQLTWRHDGARDELLLSSPFGQGLAEIVSDTGGARLTSSDGRSQTAASADELLQSALAYPLSLSQLLGWLRGWSPADGKIARDALGRPLHLSHEDWRIDYDYDSDDPQALPGRLFVEREGGFTLRLRIDEWQQLPGGTSSDATR</sequence>
<comment type="subunit">
    <text evidence="3">Monomer.</text>
</comment>
<keyword evidence="8" id="KW-0472">Membrane</keyword>
<evidence type="ECO:0000313" key="14">
    <source>
        <dbReference type="EMBL" id="MBK7673579.1"/>
    </source>
</evidence>
<dbReference type="GO" id="GO:0015031">
    <property type="term" value="P:protein transport"/>
    <property type="evidence" value="ECO:0007669"/>
    <property type="project" value="UniProtKB-KW"/>
</dbReference>
<evidence type="ECO:0000256" key="6">
    <source>
        <dbReference type="ARBA" id="ARBA00022729"/>
    </source>
</evidence>
<comment type="similarity">
    <text evidence="2">Belongs to the LolB family.</text>
</comment>
<dbReference type="Gene3D" id="2.50.20.10">
    <property type="entry name" value="Lipoprotein localisation LolA/LolB/LppX"/>
    <property type="match status" value="1"/>
</dbReference>
<evidence type="ECO:0000256" key="7">
    <source>
        <dbReference type="ARBA" id="ARBA00022927"/>
    </source>
</evidence>
<keyword evidence="10" id="KW-0143">Chaperone</keyword>
<evidence type="ECO:0000256" key="11">
    <source>
        <dbReference type="ARBA" id="ARBA00023237"/>
    </source>
</evidence>
<reference evidence="14 15" key="1">
    <citation type="submission" date="2020-10" db="EMBL/GenBank/DDBJ databases">
        <title>Connecting structure to function with the recovery of over 1000 high-quality activated sludge metagenome-assembled genomes encoding full-length rRNA genes using long-read sequencing.</title>
        <authorList>
            <person name="Singleton C.M."/>
            <person name="Petriglieri F."/>
            <person name="Kristensen J.M."/>
            <person name="Kirkegaard R.H."/>
            <person name="Michaelsen T.Y."/>
            <person name="Andersen M.H."/>
            <person name="Karst S.M."/>
            <person name="Dueholm M.S."/>
            <person name="Nielsen P.H."/>
            <person name="Albertsen M."/>
        </authorList>
    </citation>
    <scope>NUCLEOTIDE SEQUENCE [LARGE SCALE GENOMIC DNA]</scope>
    <source>
        <strain evidence="14">EsbW_18-Q3-R4-48_BATAC.285</strain>
    </source>
</reference>
<evidence type="ECO:0000256" key="2">
    <source>
        <dbReference type="ARBA" id="ARBA00009696"/>
    </source>
</evidence>
<feature type="chain" id="PRO_5036944615" description="Outer-membrane lipoprotein LolB" evidence="13">
    <location>
        <begin position="21"/>
        <end position="202"/>
    </location>
</feature>
<keyword evidence="6 13" id="KW-0732">Signal</keyword>
<comment type="caution">
    <text evidence="14">The sequence shown here is derived from an EMBL/GenBank/DDBJ whole genome shotgun (WGS) entry which is preliminary data.</text>
</comment>
<evidence type="ECO:0000256" key="4">
    <source>
        <dbReference type="ARBA" id="ARBA00016202"/>
    </source>
</evidence>
<comment type="subcellular location">
    <subcellularLocation>
        <location evidence="1">Cell outer membrane</location>
        <topology evidence="1">Lipid-anchor</topology>
    </subcellularLocation>
</comment>
<dbReference type="SUPFAM" id="SSF89392">
    <property type="entry name" value="Prokaryotic lipoproteins and lipoprotein localization factors"/>
    <property type="match status" value="1"/>
</dbReference>
<evidence type="ECO:0000256" key="5">
    <source>
        <dbReference type="ARBA" id="ARBA00022448"/>
    </source>
</evidence>
<organism evidence="14 15">
    <name type="scientific">Candidatus Accumulibacter proximus</name>
    <dbReference type="NCBI Taxonomy" id="2954385"/>
    <lineage>
        <taxon>Bacteria</taxon>
        <taxon>Pseudomonadati</taxon>
        <taxon>Pseudomonadota</taxon>
        <taxon>Betaproteobacteria</taxon>
        <taxon>Candidatus Accumulibacter</taxon>
    </lineage>
</organism>
<dbReference type="InterPro" id="IPR029046">
    <property type="entry name" value="LolA/LolB/LppX"/>
</dbReference>
<protein>
    <recommendedName>
        <fullName evidence="4">Outer-membrane lipoprotein LolB</fullName>
    </recommendedName>
</protein>
<dbReference type="Pfam" id="PF03550">
    <property type="entry name" value="LolB"/>
    <property type="match status" value="1"/>
</dbReference>
<evidence type="ECO:0000256" key="10">
    <source>
        <dbReference type="ARBA" id="ARBA00023186"/>
    </source>
</evidence>
<dbReference type="PROSITE" id="PS51257">
    <property type="entry name" value="PROKAR_LIPOPROTEIN"/>
    <property type="match status" value="1"/>
</dbReference>
<evidence type="ECO:0000256" key="1">
    <source>
        <dbReference type="ARBA" id="ARBA00004459"/>
    </source>
</evidence>
<dbReference type="EMBL" id="JADJMH010000001">
    <property type="protein sequence ID" value="MBK7673579.1"/>
    <property type="molecule type" value="Genomic_DNA"/>
</dbReference>
<evidence type="ECO:0000256" key="3">
    <source>
        <dbReference type="ARBA" id="ARBA00011245"/>
    </source>
</evidence>
<accession>A0A935PW06</accession>
<keyword evidence="12 14" id="KW-0449">Lipoprotein</keyword>
<evidence type="ECO:0000313" key="15">
    <source>
        <dbReference type="Proteomes" id="UP000697998"/>
    </source>
</evidence>
<dbReference type="CDD" id="cd16326">
    <property type="entry name" value="LolB"/>
    <property type="match status" value="1"/>
</dbReference>
<proteinExistence type="inferred from homology"/>